<proteinExistence type="predicted"/>
<dbReference type="AlphaFoldDB" id="A0A151IP11"/>
<name>A0A151IP11_9HYME</name>
<organism evidence="1 2">
    <name type="scientific">Cyphomyrmex costatus</name>
    <dbReference type="NCBI Taxonomy" id="456900"/>
    <lineage>
        <taxon>Eukaryota</taxon>
        <taxon>Metazoa</taxon>
        <taxon>Ecdysozoa</taxon>
        <taxon>Arthropoda</taxon>
        <taxon>Hexapoda</taxon>
        <taxon>Insecta</taxon>
        <taxon>Pterygota</taxon>
        <taxon>Neoptera</taxon>
        <taxon>Endopterygota</taxon>
        <taxon>Hymenoptera</taxon>
        <taxon>Apocrita</taxon>
        <taxon>Aculeata</taxon>
        <taxon>Formicoidea</taxon>
        <taxon>Formicidae</taxon>
        <taxon>Myrmicinae</taxon>
        <taxon>Cyphomyrmex</taxon>
    </lineage>
</organism>
<keyword evidence="2" id="KW-1185">Reference proteome</keyword>
<evidence type="ECO:0000313" key="1">
    <source>
        <dbReference type="EMBL" id="KYN07212.1"/>
    </source>
</evidence>
<accession>A0A151IP11</accession>
<gene>
    <name evidence="1" type="ORF">ALC62_01826</name>
</gene>
<sequence>MSQPFQAASLSLAARLFGSKSVMKDVSWDSQMFESTSSTVHSGLDADKRKRLLTMFEVKGDLTTLSAPKLSKVAFSRTKLAGAKKRRASSCVTITDLQYRFSLHRRAFINLSPNLLGKTTAVTSLIDEWLFGATFAENIKDAQSSERTGRGLLKCTPAASG</sequence>
<dbReference type="Proteomes" id="UP000078542">
    <property type="component" value="Unassembled WGS sequence"/>
</dbReference>
<dbReference type="EMBL" id="KQ976896">
    <property type="protein sequence ID" value="KYN07212.1"/>
    <property type="molecule type" value="Genomic_DNA"/>
</dbReference>
<protein>
    <submittedName>
        <fullName evidence="1">Uncharacterized protein</fullName>
    </submittedName>
</protein>
<reference evidence="1 2" key="1">
    <citation type="submission" date="2016-03" db="EMBL/GenBank/DDBJ databases">
        <title>Cyphomyrmex costatus WGS genome.</title>
        <authorList>
            <person name="Nygaard S."/>
            <person name="Hu H."/>
            <person name="Boomsma J."/>
            <person name="Zhang G."/>
        </authorList>
    </citation>
    <scope>NUCLEOTIDE SEQUENCE [LARGE SCALE GENOMIC DNA]</scope>
    <source>
        <strain evidence="1">MS0001</strain>
        <tissue evidence="1">Whole body</tissue>
    </source>
</reference>
<evidence type="ECO:0000313" key="2">
    <source>
        <dbReference type="Proteomes" id="UP000078542"/>
    </source>
</evidence>